<organism evidence="2 3">
    <name type="scientific">Dysgonomonas macrotermitis</name>
    <dbReference type="NCBI Taxonomy" id="1346286"/>
    <lineage>
        <taxon>Bacteria</taxon>
        <taxon>Pseudomonadati</taxon>
        <taxon>Bacteroidota</taxon>
        <taxon>Bacteroidia</taxon>
        <taxon>Bacteroidales</taxon>
        <taxon>Dysgonomonadaceae</taxon>
        <taxon>Dysgonomonas</taxon>
    </lineage>
</organism>
<evidence type="ECO:0000313" key="2">
    <source>
        <dbReference type="EMBL" id="SHG15204.1"/>
    </source>
</evidence>
<name>A0A1M5HGV6_9BACT</name>
<dbReference type="SUPFAM" id="SSF56784">
    <property type="entry name" value="HAD-like"/>
    <property type="match status" value="1"/>
</dbReference>
<dbReference type="STRING" id="1346286.SAMN05444362_11662"/>
<dbReference type="Proteomes" id="UP000184480">
    <property type="component" value="Unassembled WGS sequence"/>
</dbReference>
<dbReference type="InterPro" id="IPR023198">
    <property type="entry name" value="PGP-like_dom2"/>
</dbReference>
<dbReference type="Pfam" id="PF00702">
    <property type="entry name" value="Hydrolase"/>
    <property type="match status" value="1"/>
</dbReference>
<dbReference type="SFLD" id="SFLDS00003">
    <property type="entry name" value="Haloacid_Dehalogenase"/>
    <property type="match status" value="1"/>
</dbReference>
<dbReference type="InterPro" id="IPR023214">
    <property type="entry name" value="HAD_sf"/>
</dbReference>
<proteinExistence type="predicted"/>
<keyword evidence="1 2" id="KW-0378">Hydrolase</keyword>
<dbReference type="InterPro" id="IPR036412">
    <property type="entry name" value="HAD-like_sf"/>
</dbReference>
<dbReference type="PANTHER" id="PTHR43316">
    <property type="entry name" value="HYDROLASE, HALOACID DELAHOGENASE-RELATED"/>
    <property type="match status" value="1"/>
</dbReference>
<dbReference type="Gene3D" id="3.40.50.1000">
    <property type="entry name" value="HAD superfamily/HAD-like"/>
    <property type="match status" value="1"/>
</dbReference>
<evidence type="ECO:0000256" key="1">
    <source>
        <dbReference type="ARBA" id="ARBA00022801"/>
    </source>
</evidence>
<sequence>MKDIQIIGFDADDTLWVNQTYFDEAEYKFRELLSDYLPFEQISGELLKIEIQNMPLLGFGVKAFTISMIEAALKISENKISHEALSQIVEIGKGIMQKPVELLDGVEHVLTRLNGRYKLVVVTKGDLLDQERKLKGSALEHFFHHVEIVSDKQKDDYSKLLKQLDCHPDNFLMIGNSMKSDIVPVLDIGAHAAYVPFHSTWAHEATEQKVFNPRLIRIDTIAEILPYLE</sequence>
<dbReference type="Gene3D" id="1.10.150.240">
    <property type="entry name" value="Putative phosphatase, domain 2"/>
    <property type="match status" value="1"/>
</dbReference>
<dbReference type="EMBL" id="FQUC01000016">
    <property type="protein sequence ID" value="SHG15204.1"/>
    <property type="molecule type" value="Genomic_DNA"/>
</dbReference>
<dbReference type="AlphaFoldDB" id="A0A1M5HGV6"/>
<dbReference type="InterPro" id="IPR051540">
    <property type="entry name" value="S-2-haloacid_dehalogenase"/>
</dbReference>
<accession>A0A1M5HGV6</accession>
<evidence type="ECO:0000313" key="3">
    <source>
        <dbReference type="Proteomes" id="UP000184480"/>
    </source>
</evidence>
<protein>
    <submittedName>
        <fullName evidence="2">Putative hydrolase of the HAD superfamily</fullName>
    </submittedName>
</protein>
<keyword evidence="3" id="KW-1185">Reference proteome</keyword>
<dbReference type="GO" id="GO:0016787">
    <property type="term" value="F:hydrolase activity"/>
    <property type="evidence" value="ECO:0007669"/>
    <property type="project" value="UniProtKB-KW"/>
</dbReference>
<dbReference type="RefSeq" id="WP_062183029.1">
    <property type="nucleotide sequence ID" value="NZ_BBXL01000019.1"/>
</dbReference>
<dbReference type="PANTHER" id="PTHR43316:SF8">
    <property type="entry name" value="HAD FAMILY HYDROLASE"/>
    <property type="match status" value="1"/>
</dbReference>
<dbReference type="OrthoDB" id="6101375at2"/>
<gene>
    <name evidence="2" type="ORF">SAMN05444362_11662</name>
</gene>
<reference evidence="3" key="1">
    <citation type="submission" date="2016-11" db="EMBL/GenBank/DDBJ databases">
        <authorList>
            <person name="Varghese N."/>
            <person name="Submissions S."/>
        </authorList>
    </citation>
    <scope>NUCLEOTIDE SEQUENCE [LARGE SCALE GENOMIC DNA]</scope>
    <source>
        <strain evidence="3">DSM 27370</strain>
    </source>
</reference>
<dbReference type="SFLD" id="SFLDG01129">
    <property type="entry name" value="C1.5:_HAD__Beta-PGM__Phosphata"/>
    <property type="match status" value="1"/>
</dbReference>